<gene>
    <name evidence="3" type="ORF">DPQ25_05575</name>
</gene>
<organism evidence="3 4">
    <name type="scientific">Hydrogeniiclostridium mannosilyticum</name>
    <dbReference type="NCBI Taxonomy" id="2764322"/>
    <lineage>
        <taxon>Bacteria</taxon>
        <taxon>Bacillati</taxon>
        <taxon>Bacillota</taxon>
        <taxon>Clostridia</taxon>
        <taxon>Eubacteriales</taxon>
        <taxon>Acutalibacteraceae</taxon>
        <taxon>Hydrogeniiclostridium</taxon>
    </lineage>
</organism>
<keyword evidence="3" id="KW-0238">DNA-binding</keyword>
<dbReference type="Proteomes" id="UP000249377">
    <property type="component" value="Unassembled WGS sequence"/>
</dbReference>
<dbReference type="Gene3D" id="1.10.10.10">
    <property type="entry name" value="Winged helix-like DNA-binding domain superfamily/Winged helix DNA-binding domain"/>
    <property type="match status" value="1"/>
</dbReference>
<dbReference type="Pfam" id="PF02001">
    <property type="entry name" value="DUF134"/>
    <property type="match status" value="1"/>
</dbReference>
<dbReference type="InterPro" id="IPR036388">
    <property type="entry name" value="WH-like_DNA-bd_sf"/>
</dbReference>
<sequence length="127" mass="14039">MARPQKCRCICSVPKTTHFVPVEAPAPAGSRMGGGRAGGTEPVNIGFDEYETLRLMDYERFSQKQCAERMQVSRATVARMYENARRKVAEALVKGKGIVIAGGDVSVCRAPRPECRDALHCCHREEK</sequence>
<name>A0A328UDU1_9FIRM</name>
<dbReference type="HAMAP" id="MF_00674">
    <property type="entry name" value="UPF0251"/>
    <property type="match status" value="1"/>
</dbReference>
<comment type="similarity">
    <text evidence="1 2">Belongs to the UPF0251 family.</text>
</comment>
<comment type="caution">
    <text evidence="3">The sequence shown here is derived from an EMBL/GenBank/DDBJ whole genome shotgun (WGS) entry which is preliminary data.</text>
</comment>
<dbReference type="PANTHER" id="PTHR37478">
    <property type="match status" value="1"/>
</dbReference>
<evidence type="ECO:0000256" key="1">
    <source>
        <dbReference type="ARBA" id="ARBA00009350"/>
    </source>
</evidence>
<dbReference type="PANTHER" id="PTHR37478:SF2">
    <property type="entry name" value="UPF0251 PROTEIN TK0562"/>
    <property type="match status" value="1"/>
</dbReference>
<evidence type="ECO:0000313" key="3">
    <source>
        <dbReference type="EMBL" id="RAQ29766.1"/>
    </source>
</evidence>
<dbReference type="EMBL" id="QLYR01000002">
    <property type="protein sequence ID" value="RAQ29766.1"/>
    <property type="molecule type" value="Genomic_DNA"/>
</dbReference>
<evidence type="ECO:0000313" key="4">
    <source>
        <dbReference type="Proteomes" id="UP000249377"/>
    </source>
</evidence>
<keyword evidence="4" id="KW-1185">Reference proteome</keyword>
<dbReference type="GO" id="GO:0003677">
    <property type="term" value="F:DNA binding"/>
    <property type="evidence" value="ECO:0007669"/>
    <property type="project" value="UniProtKB-KW"/>
</dbReference>
<dbReference type="InterPro" id="IPR013324">
    <property type="entry name" value="RNA_pol_sigma_r3/r4-like"/>
</dbReference>
<dbReference type="SUPFAM" id="SSF88659">
    <property type="entry name" value="Sigma3 and sigma4 domains of RNA polymerase sigma factors"/>
    <property type="match status" value="1"/>
</dbReference>
<dbReference type="AlphaFoldDB" id="A0A328UDU1"/>
<dbReference type="RefSeq" id="WP_112332195.1">
    <property type="nucleotide sequence ID" value="NZ_JADPHD010000005.1"/>
</dbReference>
<protein>
    <recommendedName>
        <fullName evidence="2">UPF0251 protein DPQ25_05575</fullName>
    </recommendedName>
</protein>
<accession>A0A328UDU1</accession>
<reference evidence="3 4" key="1">
    <citation type="submission" date="2018-06" db="EMBL/GenBank/DDBJ databases">
        <title>Noncontiguous genome sequence of Ruminococcaceae bacterium ASD2818.</title>
        <authorList>
            <person name="Chaplin A.V."/>
            <person name="Sokolova S.R."/>
            <person name="Kochetkova T.O."/>
            <person name="Goltsov A.Y."/>
            <person name="Trofimov D.Y."/>
            <person name="Efimov B.A."/>
        </authorList>
    </citation>
    <scope>NUCLEOTIDE SEQUENCE [LARGE SCALE GENOMIC DNA]</scope>
    <source>
        <strain evidence="3 4">ASD2818</strain>
    </source>
</reference>
<proteinExistence type="inferred from homology"/>
<evidence type="ECO:0000256" key="2">
    <source>
        <dbReference type="HAMAP-Rule" id="MF_00674"/>
    </source>
</evidence>
<dbReference type="InterPro" id="IPR002852">
    <property type="entry name" value="UPF0251"/>
</dbReference>